<dbReference type="EMBL" id="VFSV01000009">
    <property type="protein sequence ID" value="TRD21894.1"/>
    <property type="molecule type" value="Genomic_DNA"/>
</dbReference>
<sequence length="105" mass="11661">MKRQKTAQEILAERVLVAVCGHLCLETIRNENFVMWLGVLEKVAPHCARSDAALAPLRCAANNLLRARPGKARDTALCQLRFQVAHYFAAMAAKRLEEWTGGGRS</sequence>
<dbReference type="Proteomes" id="UP000318590">
    <property type="component" value="Unassembled WGS sequence"/>
</dbReference>
<gene>
    <name evidence="1" type="ORF">FEV53_07545</name>
</gene>
<protein>
    <submittedName>
        <fullName evidence="1">Uncharacterized protein</fullName>
    </submittedName>
</protein>
<accession>A0A547Q6B4</accession>
<name>A0A547Q6B4_9RHOB</name>
<comment type="caution">
    <text evidence="1">The sequence shown here is derived from an EMBL/GenBank/DDBJ whole genome shotgun (WGS) entry which is preliminary data.</text>
</comment>
<keyword evidence="2" id="KW-1185">Reference proteome</keyword>
<dbReference type="AlphaFoldDB" id="A0A547Q6B4"/>
<dbReference type="RefSeq" id="WP_142834199.1">
    <property type="nucleotide sequence ID" value="NZ_VFSV01000009.1"/>
</dbReference>
<evidence type="ECO:0000313" key="1">
    <source>
        <dbReference type="EMBL" id="TRD21894.1"/>
    </source>
</evidence>
<reference evidence="1 2" key="1">
    <citation type="submission" date="2019-06" db="EMBL/GenBank/DDBJ databases">
        <title>Paenimaribius caenipelagi gen. nov., sp. nov., isolated from a tidal flat.</title>
        <authorList>
            <person name="Yoon J.-H."/>
        </authorList>
    </citation>
    <scope>NUCLEOTIDE SEQUENCE [LARGE SCALE GENOMIC DNA]</scope>
    <source>
        <strain evidence="1 2">JBTF-M29</strain>
    </source>
</reference>
<evidence type="ECO:0000313" key="2">
    <source>
        <dbReference type="Proteomes" id="UP000318590"/>
    </source>
</evidence>
<organism evidence="1 2">
    <name type="scientific">Palleronia caenipelagi</name>
    <dbReference type="NCBI Taxonomy" id="2489174"/>
    <lineage>
        <taxon>Bacteria</taxon>
        <taxon>Pseudomonadati</taxon>
        <taxon>Pseudomonadota</taxon>
        <taxon>Alphaproteobacteria</taxon>
        <taxon>Rhodobacterales</taxon>
        <taxon>Roseobacteraceae</taxon>
        <taxon>Palleronia</taxon>
    </lineage>
</organism>
<proteinExistence type="predicted"/>